<dbReference type="AlphaFoldDB" id="A0AAN9KYK8"/>
<evidence type="ECO:0000313" key="2">
    <source>
        <dbReference type="EMBL" id="KAK7325711.1"/>
    </source>
</evidence>
<keyword evidence="3" id="KW-1185">Reference proteome</keyword>
<feature type="region of interest" description="Disordered" evidence="1">
    <location>
        <begin position="1"/>
        <end position="35"/>
    </location>
</feature>
<dbReference type="Proteomes" id="UP001374584">
    <property type="component" value="Unassembled WGS sequence"/>
</dbReference>
<dbReference type="EMBL" id="JAYMYR010000106">
    <property type="protein sequence ID" value="KAK7325711.1"/>
    <property type="molecule type" value="Genomic_DNA"/>
</dbReference>
<protein>
    <submittedName>
        <fullName evidence="2">Uncharacterized protein</fullName>
    </submittedName>
</protein>
<gene>
    <name evidence="2" type="ORF">VNO80_33978</name>
</gene>
<comment type="caution">
    <text evidence="2">The sequence shown here is derived from an EMBL/GenBank/DDBJ whole genome shotgun (WGS) entry which is preliminary data.</text>
</comment>
<feature type="compositionally biased region" description="Polar residues" evidence="1">
    <location>
        <begin position="14"/>
        <end position="35"/>
    </location>
</feature>
<proteinExistence type="predicted"/>
<evidence type="ECO:0000256" key="1">
    <source>
        <dbReference type="SAM" id="MobiDB-lite"/>
    </source>
</evidence>
<sequence>MDLGIRLGRDRGSQQDPILSLSTQDSKPPAQTSNPSELKIPIFRISYIHYSGGEKTHFEFYYLYRGGAFVKPREAEAANRFYRVPQQQLSLVA</sequence>
<evidence type="ECO:0000313" key="3">
    <source>
        <dbReference type="Proteomes" id="UP001374584"/>
    </source>
</evidence>
<organism evidence="2 3">
    <name type="scientific">Phaseolus coccineus</name>
    <name type="common">Scarlet runner bean</name>
    <name type="synonym">Phaseolus multiflorus</name>
    <dbReference type="NCBI Taxonomy" id="3886"/>
    <lineage>
        <taxon>Eukaryota</taxon>
        <taxon>Viridiplantae</taxon>
        <taxon>Streptophyta</taxon>
        <taxon>Embryophyta</taxon>
        <taxon>Tracheophyta</taxon>
        <taxon>Spermatophyta</taxon>
        <taxon>Magnoliopsida</taxon>
        <taxon>eudicotyledons</taxon>
        <taxon>Gunneridae</taxon>
        <taxon>Pentapetalae</taxon>
        <taxon>rosids</taxon>
        <taxon>fabids</taxon>
        <taxon>Fabales</taxon>
        <taxon>Fabaceae</taxon>
        <taxon>Papilionoideae</taxon>
        <taxon>50 kb inversion clade</taxon>
        <taxon>NPAAA clade</taxon>
        <taxon>indigoferoid/millettioid clade</taxon>
        <taxon>Phaseoleae</taxon>
        <taxon>Phaseolus</taxon>
    </lineage>
</organism>
<name>A0AAN9KYK8_PHACN</name>
<accession>A0AAN9KYK8</accession>
<reference evidence="2 3" key="1">
    <citation type="submission" date="2024-01" db="EMBL/GenBank/DDBJ databases">
        <title>The genomes of 5 underutilized Papilionoideae crops provide insights into root nodulation and disease resistanc.</title>
        <authorList>
            <person name="Jiang F."/>
        </authorList>
    </citation>
    <scope>NUCLEOTIDE SEQUENCE [LARGE SCALE GENOMIC DNA]</scope>
    <source>
        <strain evidence="2">JINMINGXINNONG_FW02</strain>
        <tissue evidence="2">Leaves</tissue>
    </source>
</reference>